<evidence type="ECO:0000256" key="1">
    <source>
        <dbReference type="ARBA" id="ARBA00004496"/>
    </source>
</evidence>
<sequence>MEAGYEARQSPISSYLQEKLLRERKVELDNKSVSSGRTSNDAHTQGSPCRREGFDPRRPMSSGGPDAPTKKKGMGVKEMEQVSANVMGSQTVSTLHKQNFDLKLELYHRRERQTALEDELTRMKDDSAQLTELNDRLVEELEKRDKAVEEAVAMIVLLEAQVETLLKEREMVRRIETQTPFGHMSSP</sequence>
<evidence type="ECO:0000256" key="4">
    <source>
        <dbReference type="SAM" id="MobiDB-lite"/>
    </source>
</evidence>
<evidence type="ECO:0000313" key="7">
    <source>
        <dbReference type="Proteomes" id="UP000838763"/>
    </source>
</evidence>
<feature type="compositionally biased region" description="Basic and acidic residues" evidence="4">
    <location>
        <begin position="49"/>
        <end position="58"/>
    </location>
</feature>
<reference evidence="6" key="1">
    <citation type="submission" date="2022-11" db="EMBL/GenBank/DDBJ databases">
        <authorList>
            <person name="Scott C."/>
            <person name="Bruce N."/>
        </authorList>
    </citation>
    <scope>NUCLEOTIDE SEQUENCE</scope>
</reference>
<comment type="subcellular location">
    <subcellularLocation>
        <location evidence="1">Cytoplasm</location>
    </subcellularLocation>
</comment>
<name>A0A9P1MFY6_9PEZI</name>
<accession>A0A9P1MFY6</accession>
<feature type="coiled-coil region" evidence="3">
    <location>
        <begin position="120"/>
        <end position="168"/>
    </location>
</feature>
<dbReference type="Proteomes" id="UP000838763">
    <property type="component" value="Unassembled WGS sequence"/>
</dbReference>
<evidence type="ECO:0000259" key="5">
    <source>
        <dbReference type="Pfam" id="PF07989"/>
    </source>
</evidence>
<dbReference type="GO" id="GO:0005815">
    <property type="term" value="C:microtubule organizing center"/>
    <property type="evidence" value="ECO:0007669"/>
    <property type="project" value="InterPro"/>
</dbReference>
<feature type="compositionally biased region" description="Polar residues" evidence="4">
    <location>
        <begin position="31"/>
        <end position="47"/>
    </location>
</feature>
<dbReference type="OrthoDB" id="10251744at2759"/>
<organism evidence="6 7">
    <name type="scientific">Parascedosporium putredinis</name>
    <dbReference type="NCBI Taxonomy" id="1442378"/>
    <lineage>
        <taxon>Eukaryota</taxon>
        <taxon>Fungi</taxon>
        <taxon>Dikarya</taxon>
        <taxon>Ascomycota</taxon>
        <taxon>Pezizomycotina</taxon>
        <taxon>Sordariomycetes</taxon>
        <taxon>Hypocreomycetidae</taxon>
        <taxon>Microascales</taxon>
        <taxon>Microascaceae</taxon>
        <taxon>Parascedosporium</taxon>
    </lineage>
</organism>
<dbReference type="InterPro" id="IPR012943">
    <property type="entry name" value="Cnn_1N"/>
</dbReference>
<keyword evidence="2" id="KW-0963">Cytoplasm</keyword>
<feature type="domain" description="Centrosomin N-terminal motif 1" evidence="5">
    <location>
        <begin position="90"/>
        <end position="152"/>
    </location>
</feature>
<protein>
    <recommendedName>
        <fullName evidence="5">Centrosomin N-terminal motif 1 domain-containing protein</fullName>
    </recommendedName>
</protein>
<dbReference type="EMBL" id="CALLCH030000020">
    <property type="protein sequence ID" value="CAI4219837.1"/>
    <property type="molecule type" value="Genomic_DNA"/>
</dbReference>
<feature type="region of interest" description="Disordered" evidence="4">
    <location>
        <begin position="27"/>
        <end position="77"/>
    </location>
</feature>
<dbReference type="Pfam" id="PF07989">
    <property type="entry name" value="Cnn_1N"/>
    <property type="match status" value="1"/>
</dbReference>
<keyword evidence="7" id="KW-1185">Reference proteome</keyword>
<evidence type="ECO:0000256" key="2">
    <source>
        <dbReference type="ARBA" id="ARBA00022490"/>
    </source>
</evidence>
<evidence type="ECO:0000313" key="6">
    <source>
        <dbReference type="EMBL" id="CAI4219837.1"/>
    </source>
</evidence>
<keyword evidence="3" id="KW-0175">Coiled coil</keyword>
<comment type="caution">
    <text evidence="6">The sequence shown here is derived from an EMBL/GenBank/DDBJ whole genome shotgun (WGS) entry which is preliminary data.</text>
</comment>
<dbReference type="AlphaFoldDB" id="A0A9P1MFY6"/>
<dbReference type="GO" id="GO:0005737">
    <property type="term" value="C:cytoplasm"/>
    <property type="evidence" value="ECO:0007669"/>
    <property type="project" value="UniProtKB-SubCell"/>
</dbReference>
<proteinExistence type="predicted"/>
<gene>
    <name evidence="6" type="ORF">PPNO1_LOCUS9383</name>
</gene>
<evidence type="ECO:0000256" key="3">
    <source>
        <dbReference type="SAM" id="Coils"/>
    </source>
</evidence>